<comment type="caution">
    <text evidence="1">The sequence shown here is derived from an EMBL/GenBank/DDBJ whole genome shotgun (WGS) entry which is preliminary data.</text>
</comment>
<organism evidence="1 2">
    <name type="scientific">Chryseobacterium ginsengisoli</name>
    <dbReference type="NCBI Taxonomy" id="363853"/>
    <lineage>
        <taxon>Bacteria</taxon>
        <taxon>Pseudomonadati</taxon>
        <taxon>Bacteroidota</taxon>
        <taxon>Flavobacteriia</taxon>
        <taxon>Flavobacteriales</taxon>
        <taxon>Weeksellaceae</taxon>
        <taxon>Chryseobacterium group</taxon>
        <taxon>Chryseobacterium</taxon>
    </lineage>
</organism>
<dbReference type="Gene3D" id="1.10.10.60">
    <property type="entry name" value="Homeodomain-like"/>
    <property type="match status" value="1"/>
</dbReference>
<keyword evidence="2" id="KW-1185">Reference proteome</keyword>
<dbReference type="Proteomes" id="UP001500353">
    <property type="component" value="Unassembled WGS sequence"/>
</dbReference>
<name>A0ABP9LWU6_9FLAO</name>
<protein>
    <recommendedName>
        <fullName evidence="3">Homeodomain phBC6A51-type domain-containing protein</fullName>
    </recommendedName>
</protein>
<evidence type="ECO:0000313" key="1">
    <source>
        <dbReference type="EMBL" id="GAA5087092.1"/>
    </source>
</evidence>
<dbReference type="RefSeq" id="WP_345200668.1">
    <property type="nucleotide sequence ID" value="NZ_BAABHX010000001.1"/>
</dbReference>
<sequence>MIKQNRLSTKFKKKILLKALEKSLAVVSSACKMANVNRQTFYNWLKSDLQFREAYEEIKEISLDFAETSLFQQIGEYNTTATIFYLKTKGRHRGYGQNNYTTNKNIMNLDHLTNEELMSIINNKN</sequence>
<evidence type="ECO:0000313" key="2">
    <source>
        <dbReference type="Proteomes" id="UP001500353"/>
    </source>
</evidence>
<evidence type="ECO:0008006" key="3">
    <source>
        <dbReference type="Google" id="ProtNLM"/>
    </source>
</evidence>
<proteinExistence type="predicted"/>
<reference evidence="2" key="1">
    <citation type="journal article" date="2019" name="Int. J. Syst. Evol. Microbiol.">
        <title>The Global Catalogue of Microorganisms (GCM) 10K type strain sequencing project: providing services to taxonomists for standard genome sequencing and annotation.</title>
        <authorList>
            <consortium name="The Broad Institute Genomics Platform"/>
            <consortium name="The Broad Institute Genome Sequencing Center for Infectious Disease"/>
            <person name="Wu L."/>
            <person name="Ma J."/>
        </authorList>
    </citation>
    <scope>NUCLEOTIDE SEQUENCE [LARGE SCALE GENOMIC DNA]</scope>
    <source>
        <strain evidence="2">JCM 18019</strain>
    </source>
</reference>
<accession>A0ABP9LWU6</accession>
<gene>
    <name evidence="1" type="ORF">GCM10023210_09730</name>
</gene>
<dbReference type="EMBL" id="BAABHX010000001">
    <property type="protein sequence ID" value="GAA5087092.1"/>
    <property type="molecule type" value="Genomic_DNA"/>
</dbReference>